<feature type="compositionally biased region" description="Basic residues" evidence="1">
    <location>
        <begin position="1"/>
        <end position="13"/>
    </location>
</feature>
<dbReference type="KEGG" id="ssyi:EKG83_11630"/>
<gene>
    <name evidence="2" type="ORF">EKG83_11630</name>
</gene>
<dbReference type="OrthoDB" id="4167972at2"/>
<dbReference type="RefSeq" id="WP_153278025.1">
    <property type="nucleotide sequence ID" value="NZ_CP034550.1"/>
</dbReference>
<evidence type="ECO:0000313" key="2">
    <source>
        <dbReference type="EMBL" id="QFZ18044.1"/>
    </source>
</evidence>
<keyword evidence="3" id="KW-1185">Reference proteome</keyword>
<dbReference type="EMBL" id="CP034550">
    <property type="protein sequence ID" value="QFZ18044.1"/>
    <property type="molecule type" value="Genomic_DNA"/>
</dbReference>
<feature type="region of interest" description="Disordered" evidence="1">
    <location>
        <begin position="1"/>
        <end position="29"/>
    </location>
</feature>
<organism evidence="2 3">
    <name type="scientific">Saccharothrix syringae</name>
    <name type="common">Nocardiopsis syringae</name>
    <dbReference type="NCBI Taxonomy" id="103733"/>
    <lineage>
        <taxon>Bacteria</taxon>
        <taxon>Bacillati</taxon>
        <taxon>Actinomycetota</taxon>
        <taxon>Actinomycetes</taxon>
        <taxon>Pseudonocardiales</taxon>
        <taxon>Pseudonocardiaceae</taxon>
        <taxon>Saccharothrix</taxon>
    </lineage>
</organism>
<evidence type="ECO:0000313" key="3">
    <source>
        <dbReference type="Proteomes" id="UP000325787"/>
    </source>
</evidence>
<name>A0A5Q0GWY9_SACSY</name>
<proteinExistence type="predicted"/>
<evidence type="ECO:0000256" key="1">
    <source>
        <dbReference type="SAM" id="MobiDB-lite"/>
    </source>
</evidence>
<dbReference type="Proteomes" id="UP000325787">
    <property type="component" value="Chromosome"/>
</dbReference>
<protein>
    <submittedName>
        <fullName evidence="2">Uncharacterized protein</fullName>
    </submittedName>
</protein>
<reference evidence="3" key="1">
    <citation type="journal article" date="2021" name="Curr. Microbiol.">
        <title>Complete genome of nocamycin-producing strain Saccharothrix syringae NRRL B-16468 reveals the biosynthetic potential for secondary metabolites.</title>
        <authorList>
            <person name="Mo X."/>
            <person name="Yang S."/>
        </authorList>
    </citation>
    <scope>NUCLEOTIDE SEQUENCE [LARGE SCALE GENOMIC DNA]</scope>
    <source>
        <strain evidence="3">ATCC 51364 / DSM 43886 / JCM 6844 / KCTC 9398 / NBRC 14523 / NRRL B-16468 / INA 2240</strain>
    </source>
</reference>
<sequence>MTSRRLSRGVNRRRSPDCPRPSANRKGKPGPCVGCINDVFHRRDLVPREPYVDADTVRKCDCRTCGRPVPITYREIRGAEVAADSSLAACEFCTISGLGHPVHGNPTPANATRERLEAETMSAGRVLRELADHGLVPVAEDLGGHEGVRPVALGKVHGASALFVRCELCGGSEFTSLHLINDRMRRGGLPCRSCTAAPITASAIERSKAAFEAHLLRRRGGAARVSEPVDAECTVCGAHRRVSLGRLLDGAPPCLRCDGGFDPNGEHWVYQFHFPHFGVYKLGITHARDEQRFADHQRAGGKLVGRVLVRDRTTAFRIEKLGLSSVREWADRTLGAREFPRGGWTELWSDSGPVVNLHALVSQFEAVAGHERQRSAE</sequence>
<dbReference type="AlphaFoldDB" id="A0A5Q0GWY9"/>
<accession>A0A5Q0GWY9</accession>